<dbReference type="Pfam" id="PF02515">
    <property type="entry name" value="CoA_transf_3"/>
    <property type="match status" value="1"/>
</dbReference>
<protein>
    <recommendedName>
        <fullName evidence="4">CoA-transferase</fullName>
    </recommendedName>
</protein>
<sequence>MLVENFRTGVMDRLGLGTQRLGKLNPRLVVLSITGFGHDGPECGRAGYDQIAQGEAGLMS</sequence>
<keyword evidence="3" id="KW-1185">Reference proteome</keyword>
<dbReference type="InterPro" id="IPR050483">
    <property type="entry name" value="CoA-transferase_III_domain"/>
</dbReference>
<dbReference type="InterPro" id="IPR023606">
    <property type="entry name" value="CoA-Trfase_III_dom_1_sf"/>
</dbReference>
<gene>
    <name evidence="2" type="ORF">RW1_031_01510</name>
</gene>
<accession>X0Q765</accession>
<evidence type="ECO:0000256" key="1">
    <source>
        <dbReference type="ARBA" id="ARBA00022679"/>
    </source>
</evidence>
<dbReference type="SUPFAM" id="SSF89796">
    <property type="entry name" value="CoA-transferase family III (CaiB/BaiF)"/>
    <property type="match status" value="1"/>
</dbReference>
<evidence type="ECO:0000313" key="3">
    <source>
        <dbReference type="Proteomes" id="UP000019491"/>
    </source>
</evidence>
<dbReference type="PANTHER" id="PTHR48207">
    <property type="entry name" value="SUCCINATE--HYDROXYMETHYLGLUTARATE COA-TRANSFERASE"/>
    <property type="match status" value="1"/>
</dbReference>
<keyword evidence="1" id="KW-0808">Transferase</keyword>
<name>X0Q765_RHOWR</name>
<dbReference type="PANTHER" id="PTHR48207:SF3">
    <property type="entry name" value="SUCCINATE--HYDROXYMETHYLGLUTARATE COA-TRANSFERASE"/>
    <property type="match status" value="1"/>
</dbReference>
<dbReference type="AlphaFoldDB" id="X0Q765"/>
<evidence type="ECO:0000313" key="2">
    <source>
        <dbReference type="EMBL" id="GAF46566.1"/>
    </source>
</evidence>
<dbReference type="InterPro" id="IPR003673">
    <property type="entry name" value="CoA-Trfase_fam_III"/>
</dbReference>
<reference evidence="2 3" key="1">
    <citation type="submission" date="2014-02" db="EMBL/GenBank/DDBJ databases">
        <title>Whole genome shotgun sequence of Rhodococcus wratislaviensis NBRC 100605.</title>
        <authorList>
            <person name="Hosoyama A."/>
            <person name="Tsuchikane K."/>
            <person name="Yoshida I."/>
            <person name="Ohji S."/>
            <person name="Ichikawa N."/>
            <person name="Yamazoe A."/>
            <person name="Fujita N."/>
        </authorList>
    </citation>
    <scope>NUCLEOTIDE SEQUENCE [LARGE SCALE GENOMIC DNA]</scope>
    <source>
        <strain evidence="2 3">NBRC 100605</strain>
    </source>
</reference>
<proteinExistence type="predicted"/>
<organism evidence="2 3">
    <name type="scientific">Rhodococcus wratislaviensis NBRC 100605</name>
    <dbReference type="NCBI Taxonomy" id="1219028"/>
    <lineage>
        <taxon>Bacteria</taxon>
        <taxon>Bacillati</taxon>
        <taxon>Actinomycetota</taxon>
        <taxon>Actinomycetes</taxon>
        <taxon>Mycobacteriales</taxon>
        <taxon>Nocardiaceae</taxon>
        <taxon>Rhodococcus</taxon>
    </lineage>
</organism>
<dbReference type="Gene3D" id="3.40.50.10540">
    <property type="entry name" value="Crotonobetainyl-coa:carnitine coa-transferase, domain 1"/>
    <property type="match status" value="1"/>
</dbReference>
<dbReference type="GO" id="GO:0008410">
    <property type="term" value="F:CoA-transferase activity"/>
    <property type="evidence" value="ECO:0007669"/>
    <property type="project" value="TreeGrafter"/>
</dbReference>
<evidence type="ECO:0008006" key="4">
    <source>
        <dbReference type="Google" id="ProtNLM"/>
    </source>
</evidence>
<dbReference type="Proteomes" id="UP000019491">
    <property type="component" value="Unassembled WGS sequence"/>
</dbReference>
<comment type="caution">
    <text evidence="2">The sequence shown here is derived from an EMBL/GenBank/DDBJ whole genome shotgun (WGS) entry which is preliminary data.</text>
</comment>
<dbReference type="EMBL" id="BAWF01000031">
    <property type="protein sequence ID" value="GAF46566.1"/>
    <property type="molecule type" value="Genomic_DNA"/>
</dbReference>